<dbReference type="EMBL" id="JARBDR010000917">
    <property type="protein sequence ID" value="KAJ8303207.1"/>
    <property type="molecule type" value="Genomic_DNA"/>
</dbReference>
<feature type="compositionally biased region" description="Polar residues" evidence="1">
    <location>
        <begin position="119"/>
        <end position="130"/>
    </location>
</feature>
<protein>
    <submittedName>
        <fullName evidence="2">Uncharacterized protein</fullName>
    </submittedName>
</protein>
<feature type="compositionally biased region" description="Low complexity" evidence="1">
    <location>
        <begin position="79"/>
        <end position="116"/>
    </location>
</feature>
<proteinExistence type="predicted"/>
<evidence type="ECO:0000256" key="1">
    <source>
        <dbReference type="SAM" id="MobiDB-lite"/>
    </source>
</evidence>
<comment type="caution">
    <text evidence="2">The sequence shown here is derived from an EMBL/GenBank/DDBJ whole genome shotgun (WGS) entry which is preliminary data.</text>
</comment>
<name>A0ABQ9EI36_TEGGR</name>
<sequence length="253" mass="27297">MSSDKSQEDSKLEQTNEVCKEMKCKMDTKTEGDQFVHKTKGDGVSSIDGTEGAHTTERKEDLSATERTKGVHTTEGTKGVHTTVGTEGATTTGETEGAHTTGGTVGAHTTGATEGVDTTGGTECVQTSRRTATEGLQGVSSEGAEDVFKTEEVKEIDKRSLGKIIVKYCGNEGNVENESKTSLRKLLQASSDYLQKESDKVWKNAEIHIYDNDDLALTIKSGKGENSFVVQYKGKTDEVEIVNVERQKQCCVS</sequence>
<evidence type="ECO:0000313" key="2">
    <source>
        <dbReference type="EMBL" id="KAJ8303207.1"/>
    </source>
</evidence>
<gene>
    <name evidence="2" type="ORF">KUTeg_019603</name>
</gene>
<reference evidence="2 3" key="1">
    <citation type="submission" date="2022-12" db="EMBL/GenBank/DDBJ databases">
        <title>Chromosome-level genome of Tegillarca granosa.</title>
        <authorList>
            <person name="Kim J."/>
        </authorList>
    </citation>
    <scope>NUCLEOTIDE SEQUENCE [LARGE SCALE GENOMIC DNA]</scope>
    <source>
        <strain evidence="2">Teg-2019</strain>
        <tissue evidence="2">Adductor muscle</tissue>
    </source>
</reference>
<evidence type="ECO:0000313" key="3">
    <source>
        <dbReference type="Proteomes" id="UP001217089"/>
    </source>
</evidence>
<keyword evidence="3" id="KW-1185">Reference proteome</keyword>
<dbReference type="Proteomes" id="UP001217089">
    <property type="component" value="Unassembled WGS sequence"/>
</dbReference>
<feature type="compositionally biased region" description="Basic and acidic residues" evidence="1">
    <location>
        <begin position="54"/>
        <end position="69"/>
    </location>
</feature>
<accession>A0ABQ9EI36</accession>
<organism evidence="2 3">
    <name type="scientific">Tegillarca granosa</name>
    <name type="common">Malaysian cockle</name>
    <name type="synonym">Anadara granosa</name>
    <dbReference type="NCBI Taxonomy" id="220873"/>
    <lineage>
        <taxon>Eukaryota</taxon>
        <taxon>Metazoa</taxon>
        <taxon>Spiralia</taxon>
        <taxon>Lophotrochozoa</taxon>
        <taxon>Mollusca</taxon>
        <taxon>Bivalvia</taxon>
        <taxon>Autobranchia</taxon>
        <taxon>Pteriomorphia</taxon>
        <taxon>Arcoida</taxon>
        <taxon>Arcoidea</taxon>
        <taxon>Arcidae</taxon>
        <taxon>Tegillarca</taxon>
    </lineage>
</organism>
<feature type="region of interest" description="Disordered" evidence="1">
    <location>
        <begin position="35"/>
        <end position="143"/>
    </location>
</feature>